<evidence type="ECO:0000313" key="3">
    <source>
        <dbReference type="Proteomes" id="UP000887013"/>
    </source>
</evidence>
<dbReference type="Proteomes" id="UP000887013">
    <property type="component" value="Unassembled WGS sequence"/>
</dbReference>
<dbReference type="EMBL" id="BMAW01080885">
    <property type="protein sequence ID" value="GFU21764.1"/>
    <property type="molecule type" value="Genomic_DNA"/>
</dbReference>
<comment type="caution">
    <text evidence="2">The sequence shown here is derived from an EMBL/GenBank/DDBJ whole genome shotgun (WGS) entry which is preliminary data.</text>
</comment>
<keyword evidence="3" id="KW-1185">Reference proteome</keyword>
<sequence>MKKLNENQSDNKELKEELSNESKKWETEGTSNSKKPIHLFFAGKKKASVVQHPETRMILQRIVIIQLTSLLFAGRKVKRSIVLFLQRH</sequence>
<feature type="compositionally biased region" description="Basic and acidic residues" evidence="1">
    <location>
        <begin position="9"/>
        <end position="27"/>
    </location>
</feature>
<dbReference type="AlphaFoldDB" id="A0A8X6QMR6"/>
<feature type="region of interest" description="Disordered" evidence="1">
    <location>
        <begin position="1"/>
        <end position="32"/>
    </location>
</feature>
<evidence type="ECO:0000256" key="1">
    <source>
        <dbReference type="SAM" id="MobiDB-lite"/>
    </source>
</evidence>
<accession>A0A8X6QMR6</accession>
<gene>
    <name evidence="2" type="ORF">NPIL_309731</name>
</gene>
<name>A0A8X6QMR6_NEPPI</name>
<protein>
    <submittedName>
        <fullName evidence="2">Uncharacterized protein</fullName>
    </submittedName>
</protein>
<proteinExistence type="predicted"/>
<organism evidence="2 3">
    <name type="scientific">Nephila pilipes</name>
    <name type="common">Giant wood spider</name>
    <name type="synonym">Nephila maculata</name>
    <dbReference type="NCBI Taxonomy" id="299642"/>
    <lineage>
        <taxon>Eukaryota</taxon>
        <taxon>Metazoa</taxon>
        <taxon>Ecdysozoa</taxon>
        <taxon>Arthropoda</taxon>
        <taxon>Chelicerata</taxon>
        <taxon>Arachnida</taxon>
        <taxon>Araneae</taxon>
        <taxon>Araneomorphae</taxon>
        <taxon>Entelegynae</taxon>
        <taxon>Araneoidea</taxon>
        <taxon>Nephilidae</taxon>
        <taxon>Nephila</taxon>
    </lineage>
</organism>
<evidence type="ECO:0000313" key="2">
    <source>
        <dbReference type="EMBL" id="GFU21764.1"/>
    </source>
</evidence>
<reference evidence="2" key="1">
    <citation type="submission" date="2020-08" db="EMBL/GenBank/DDBJ databases">
        <title>Multicomponent nature underlies the extraordinary mechanical properties of spider dragline silk.</title>
        <authorList>
            <person name="Kono N."/>
            <person name="Nakamura H."/>
            <person name="Mori M."/>
            <person name="Yoshida Y."/>
            <person name="Ohtoshi R."/>
            <person name="Malay A.D."/>
            <person name="Moran D.A.P."/>
            <person name="Tomita M."/>
            <person name="Numata K."/>
            <person name="Arakawa K."/>
        </authorList>
    </citation>
    <scope>NUCLEOTIDE SEQUENCE</scope>
</reference>